<dbReference type="SUPFAM" id="SSF50729">
    <property type="entry name" value="PH domain-like"/>
    <property type="match status" value="1"/>
</dbReference>
<feature type="domain" description="PH" evidence="2">
    <location>
        <begin position="123"/>
        <end position="241"/>
    </location>
</feature>
<feature type="region of interest" description="Disordered" evidence="1">
    <location>
        <begin position="1245"/>
        <end position="1357"/>
    </location>
</feature>
<dbReference type="FunFam" id="2.30.29.30:FF:000203">
    <property type="entry name" value="PH domain-containing protein"/>
    <property type="match status" value="1"/>
</dbReference>
<feature type="region of interest" description="Disordered" evidence="1">
    <location>
        <begin position="829"/>
        <end position="851"/>
    </location>
</feature>
<feature type="compositionally biased region" description="Basic and acidic residues" evidence="1">
    <location>
        <begin position="1086"/>
        <end position="1103"/>
    </location>
</feature>
<gene>
    <name evidence="3" type="ORF">GSTUAT00005722001</name>
</gene>
<feature type="region of interest" description="Disordered" evidence="1">
    <location>
        <begin position="901"/>
        <end position="962"/>
    </location>
</feature>
<evidence type="ECO:0000313" key="4">
    <source>
        <dbReference type="Proteomes" id="UP001412239"/>
    </source>
</evidence>
<feature type="compositionally biased region" description="Polar residues" evidence="1">
    <location>
        <begin position="16"/>
        <end position="26"/>
    </location>
</feature>
<dbReference type="Gene3D" id="2.30.29.30">
    <property type="entry name" value="Pleckstrin-homology domain (PH domain)/Phosphotyrosine-binding domain (PTB)"/>
    <property type="match status" value="1"/>
</dbReference>
<feature type="region of interest" description="Disordered" evidence="1">
    <location>
        <begin position="39"/>
        <end position="92"/>
    </location>
</feature>
<feature type="region of interest" description="Disordered" evidence="1">
    <location>
        <begin position="983"/>
        <end position="1178"/>
    </location>
</feature>
<dbReference type="PROSITE" id="PS50003">
    <property type="entry name" value="PH_DOMAIN"/>
    <property type="match status" value="1"/>
</dbReference>
<protein>
    <recommendedName>
        <fullName evidence="2">PH domain-containing protein</fullName>
    </recommendedName>
</protein>
<evidence type="ECO:0000259" key="2">
    <source>
        <dbReference type="PROSITE" id="PS50003"/>
    </source>
</evidence>
<feature type="region of interest" description="Disordered" evidence="1">
    <location>
        <begin position="735"/>
        <end position="799"/>
    </location>
</feature>
<feature type="region of interest" description="Disordered" evidence="1">
    <location>
        <begin position="484"/>
        <end position="640"/>
    </location>
</feature>
<dbReference type="InterPro" id="IPR011993">
    <property type="entry name" value="PH-like_dom_sf"/>
</dbReference>
<feature type="compositionally biased region" description="Polar residues" evidence="1">
    <location>
        <begin position="1005"/>
        <end position="1015"/>
    </location>
</feature>
<feature type="compositionally biased region" description="Basic and acidic residues" evidence="1">
    <location>
        <begin position="948"/>
        <end position="960"/>
    </location>
</feature>
<keyword evidence="4" id="KW-1185">Reference proteome</keyword>
<feature type="region of interest" description="Disordered" evidence="1">
    <location>
        <begin position="1"/>
        <end position="26"/>
    </location>
</feature>
<feature type="compositionally biased region" description="Acidic residues" evidence="1">
    <location>
        <begin position="932"/>
        <end position="942"/>
    </location>
</feature>
<reference evidence="3" key="1">
    <citation type="submission" date="2015-10" db="EMBL/GenBank/DDBJ databases">
        <authorList>
            <person name="Regsiter A."/>
            <person name="william w."/>
        </authorList>
    </citation>
    <scope>NUCLEOTIDE SEQUENCE</scope>
    <source>
        <strain evidence="3">Montdore</strain>
    </source>
</reference>
<feature type="compositionally biased region" description="Polar residues" evidence="1">
    <location>
        <begin position="1154"/>
        <end position="1164"/>
    </location>
</feature>
<evidence type="ECO:0000313" key="3">
    <source>
        <dbReference type="EMBL" id="CUS10175.1"/>
    </source>
</evidence>
<organism evidence="3 4">
    <name type="scientific">Tuber aestivum</name>
    <name type="common">summer truffle</name>
    <dbReference type="NCBI Taxonomy" id="59557"/>
    <lineage>
        <taxon>Eukaryota</taxon>
        <taxon>Fungi</taxon>
        <taxon>Dikarya</taxon>
        <taxon>Ascomycota</taxon>
        <taxon>Pezizomycotina</taxon>
        <taxon>Pezizomycetes</taxon>
        <taxon>Pezizales</taxon>
        <taxon>Tuberaceae</taxon>
        <taxon>Tuber</taxon>
    </lineage>
</organism>
<dbReference type="Pfam" id="PF00169">
    <property type="entry name" value="PH"/>
    <property type="match status" value="1"/>
</dbReference>
<feature type="compositionally biased region" description="Low complexity" evidence="1">
    <location>
        <begin position="1261"/>
        <end position="1283"/>
    </location>
</feature>
<sequence>MARTRCKPLEKPPATGSKNGLANNSRRTITAWSASFGSLLSSKSPTEKEGAKIRRDTFTSISEAHIASPSRESPQPPPSRSSRPGSRPMSIVQPYQPPLLEVERDTLPELQPVFTFLNSHSKKIYTEGYFLKLNDLNPDGKPSQDRSWVECFAQLVGTVLSLWDAAQLDAAGHDGEVVPTYLNLTDASIKMIDTLPTRLPDVPPLTNVLSISTAGRNRYLFHFNSHHSLTQWTAGIRLCMFEHSCLQEAYTGALIAGKGKTLNSITTIMERARFKYEDWARVRFGAGTPWRRCWAVITPPDEKAVKKQKAALKKANKSTYNVVPFLKGDIKFYENKKSKKSQPIATITDAFSAYAIYPQSKPLIEQSTLVKIEGKITINSDHPTTSEGFVFVMPESHPAVSGFEIMLRWLFPTFDVFTLYGRPGRLIAGVDDPKGLMFAMPRERQYGYLQVEDIVGLIVTEGGSIASESEWRLKLKELTAAKIKSGTARARPRTSLPAGQRFPGVTFQDDSSRSLSSLPVPASQIPPQHVPMGTPPLSSPVYHQRSTSESTGYLEYQRQQRDAPSLGSMAERQEAYGQALPTGRSDSSSDDGLFQGAIDPAARRLQQQTSQPSPDLVPATPVMMHPPSSKPPHMLPQMRSQTPSHGLPIGLGVHQDQDLPRRSNESNLFDGMPQRINNTTGANLTPPPPTFPPPLMLNGSAPTLEQITEMYPPPPPPPSLLPSQQSQITAQSYLPYQSPIEPPPGFAPVYSQVLLAGPPPTNDRKEAYEEGYANRPPPPPVHRHPTEPVQSTKAPPLNRVESLRMEGAKPPRFSWQDTDVPTPVQLTSGREVTAGSDPLPSPPIPAKVPFRNINHPAVPGIRTDVSRKPALENLSAAADDSPTSADIASLAQHMISDEALSKIGTDHGAGEEDTLDRKRAQRMQRMLTDSGSEYEDDDDEPDYSSVHTTREEPPKRDADMPRAGVMKVVGGASEPEVVVGDARYRPSTSGQVRDSPEIPRVDFGTTINHGRTLSAESRGVSRGNAQIIDQDELGPHSLHGTLIGGDPRRQSMGLSGDLWGQNRASSRSSGGSDERRESWNRPSPDSGHERAGSHGSESGESKRKSIVWQPGMAQIGSGRSPGGKESAEQYVAEKAAAAAAQQQSRSRYAHQRKSSSTSPTSGRNPSAEHLPRPASRGGEAVFAQNGLVPGTVDISNHLSAREQEYVAKQTGSTLLYLDNAKHKQPPHRAGLLGAIEARELEKRKMKESWMHGGSSNSATVQQAIAQRQQQKQQQQQQSGQRSQATPSPRGMGSQSPGFTQYGGAPHFPLQQQQQAGYGYSQQSQQSQQYQQQQYYGRQPYGQPQYGQQQPGQGGFAR</sequence>
<dbReference type="Pfam" id="PF25381">
    <property type="entry name" value="PH_26"/>
    <property type="match status" value="1"/>
</dbReference>
<feature type="compositionally biased region" description="Basic and acidic residues" evidence="1">
    <location>
        <begin position="901"/>
        <end position="918"/>
    </location>
</feature>
<feature type="compositionally biased region" description="Basic and acidic residues" evidence="1">
    <location>
        <begin position="45"/>
        <end position="57"/>
    </location>
</feature>
<proteinExistence type="predicted"/>
<accession>A0A292PTZ4</accession>
<name>A0A292PTZ4_9PEZI</name>
<feature type="compositionally biased region" description="Low complexity" evidence="1">
    <location>
        <begin position="1128"/>
        <end position="1146"/>
    </location>
</feature>
<feature type="compositionally biased region" description="Low complexity" evidence="1">
    <location>
        <begin position="1310"/>
        <end position="1350"/>
    </location>
</feature>
<dbReference type="InterPro" id="IPR058155">
    <property type="entry name" value="Skg3/CAF120-like_PH"/>
</dbReference>
<dbReference type="EMBL" id="LN891054">
    <property type="protein sequence ID" value="CUS10175.1"/>
    <property type="molecule type" value="Genomic_DNA"/>
</dbReference>
<dbReference type="Proteomes" id="UP001412239">
    <property type="component" value="Unassembled WGS sequence"/>
</dbReference>
<dbReference type="InterPro" id="IPR001849">
    <property type="entry name" value="PH_domain"/>
</dbReference>
<evidence type="ECO:0000256" key="1">
    <source>
        <dbReference type="SAM" id="MobiDB-lite"/>
    </source>
</evidence>
<dbReference type="SMART" id="SM00233">
    <property type="entry name" value="PH"/>
    <property type="match status" value="1"/>
</dbReference>